<evidence type="ECO:0000256" key="3">
    <source>
        <dbReference type="PROSITE-ProRule" id="PRU00277"/>
    </source>
</evidence>
<feature type="domain" description="PPIase FKBP-type" evidence="6">
    <location>
        <begin position="72"/>
        <end position="173"/>
    </location>
</feature>
<dbReference type="AlphaFoldDB" id="A0A9D9GX86"/>
<dbReference type="EC" id="5.2.1.8" evidence="4"/>
<evidence type="ECO:0000256" key="5">
    <source>
        <dbReference type="SAM" id="SignalP"/>
    </source>
</evidence>
<name>A0A9D9GX86_9BACT</name>
<proteinExistence type="inferred from homology"/>
<protein>
    <recommendedName>
        <fullName evidence="4">Peptidyl-prolyl cis-trans isomerase</fullName>
        <ecNumber evidence="4">5.2.1.8</ecNumber>
    </recommendedName>
</protein>
<keyword evidence="2 3" id="KW-0697">Rotamase</keyword>
<dbReference type="GO" id="GO:0003755">
    <property type="term" value="F:peptidyl-prolyl cis-trans isomerase activity"/>
    <property type="evidence" value="ECO:0007669"/>
    <property type="project" value="UniProtKB-UniRule"/>
</dbReference>
<comment type="catalytic activity">
    <reaction evidence="1 3 4">
        <text>[protein]-peptidylproline (omega=180) = [protein]-peptidylproline (omega=0)</text>
        <dbReference type="Rhea" id="RHEA:16237"/>
        <dbReference type="Rhea" id="RHEA-COMP:10747"/>
        <dbReference type="Rhea" id="RHEA-COMP:10748"/>
        <dbReference type="ChEBI" id="CHEBI:83833"/>
        <dbReference type="ChEBI" id="CHEBI:83834"/>
        <dbReference type="EC" id="5.2.1.8"/>
    </reaction>
</comment>
<evidence type="ECO:0000313" key="8">
    <source>
        <dbReference type="Proteomes" id="UP000823635"/>
    </source>
</evidence>
<keyword evidence="3 4" id="KW-0413">Isomerase</keyword>
<evidence type="ECO:0000313" key="7">
    <source>
        <dbReference type="EMBL" id="MBO8428376.1"/>
    </source>
</evidence>
<evidence type="ECO:0000256" key="4">
    <source>
        <dbReference type="RuleBase" id="RU003915"/>
    </source>
</evidence>
<gene>
    <name evidence="7" type="ORF">IAC68_00380</name>
</gene>
<evidence type="ECO:0000259" key="6">
    <source>
        <dbReference type="PROSITE" id="PS50059"/>
    </source>
</evidence>
<dbReference type="InterPro" id="IPR046357">
    <property type="entry name" value="PPIase_dom_sf"/>
</dbReference>
<dbReference type="InterPro" id="IPR001179">
    <property type="entry name" value="PPIase_FKBP_dom"/>
</dbReference>
<feature type="chain" id="PRO_5038405072" description="Peptidyl-prolyl cis-trans isomerase" evidence="5">
    <location>
        <begin position="20"/>
        <end position="179"/>
    </location>
</feature>
<keyword evidence="5" id="KW-0732">Signal</keyword>
<evidence type="ECO:0000256" key="2">
    <source>
        <dbReference type="ARBA" id="ARBA00023110"/>
    </source>
</evidence>
<accession>A0A9D9GX86</accession>
<dbReference type="PROSITE" id="PS51257">
    <property type="entry name" value="PROKAR_LIPOPROTEIN"/>
    <property type="match status" value="1"/>
</dbReference>
<evidence type="ECO:0000256" key="1">
    <source>
        <dbReference type="ARBA" id="ARBA00000971"/>
    </source>
</evidence>
<dbReference type="SUPFAM" id="SSF54534">
    <property type="entry name" value="FKBP-like"/>
    <property type="match status" value="1"/>
</dbReference>
<dbReference type="Pfam" id="PF00254">
    <property type="entry name" value="FKBP_C"/>
    <property type="match status" value="1"/>
</dbReference>
<dbReference type="Gene3D" id="3.10.50.40">
    <property type="match status" value="1"/>
</dbReference>
<comment type="caution">
    <text evidence="7">The sequence shown here is derived from an EMBL/GenBank/DDBJ whole genome shotgun (WGS) entry which is preliminary data.</text>
</comment>
<dbReference type="EMBL" id="JADINB010000009">
    <property type="protein sequence ID" value="MBO8428376.1"/>
    <property type="molecule type" value="Genomic_DNA"/>
</dbReference>
<organism evidence="7 8">
    <name type="scientific">Candidatus Egerieousia excrementavium</name>
    <dbReference type="NCBI Taxonomy" id="2840778"/>
    <lineage>
        <taxon>Bacteria</taxon>
        <taxon>Pseudomonadati</taxon>
        <taxon>Bacteroidota</taxon>
        <taxon>Bacteroidia</taxon>
        <taxon>Bacteroidales</taxon>
        <taxon>Candidatus Egerieousia</taxon>
    </lineage>
</organism>
<reference evidence="7" key="2">
    <citation type="journal article" date="2021" name="PeerJ">
        <title>Extensive microbial diversity within the chicken gut microbiome revealed by metagenomics and culture.</title>
        <authorList>
            <person name="Gilroy R."/>
            <person name="Ravi A."/>
            <person name="Getino M."/>
            <person name="Pursley I."/>
            <person name="Horton D.L."/>
            <person name="Alikhan N.F."/>
            <person name="Baker D."/>
            <person name="Gharbi K."/>
            <person name="Hall N."/>
            <person name="Watson M."/>
            <person name="Adriaenssens E.M."/>
            <person name="Foster-Nyarko E."/>
            <person name="Jarju S."/>
            <person name="Secka A."/>
            <person name="Antonio M."/>
            <person name="Oren A."/>
            <person name="Chaudhuri R.R."/>
            <person name="La Ragione R."/>
            <person name="Hildebrand F."/>
            <person name="Pallen M.J."/>
        </authorList>
    </citation>
    <scope>NUCLEOTIDE SEQUENCE</scope>
    <source>
        <strain evidence="7">15467</strain>
    </source>
</reference>
<dbReference type="Proteomes" id="UP000823635">
    <property type="component" value="Unassembled WGS sequence"/>
</dbReference>
<sequence length="179" mass="19432">MTGKGYIYLLLAASILNMAAGCTKQDRENTIISQEERIDDYISSLADVEVVHNNGSNRVVVSPGSSTVAETGDSIYMRFAAYIFSNGPGTLFATNDTSIVDNNDFSETESLYGEIRLGTTDLVPGLEYGLEGVAEGEHCYIIFSAKYGFNNTVVGIVPKLSPLFFDIYVDRIVKNGGQN</sequence>
<comment type="similarity">
    <text evidence="4">Belongs to the FKBP-type PPIase family.</text>
</comment>
<reference evidence="7" key="1">
    <citation type="submission" date="2020-10" db="EMBL/GenBank/DDBJ databases">
        <authorList>
            <person name="Gilroy R."/>
        </authorList>
    </citation>
    <scope>NUCLEOTIDE SEQUENCE</scope>
    <source>
        <strain evidence="7">15467</strain>
    </source>
</reference>
<dbReference type="PROSITE" id="PS50059">
    <property type="entry name" value="FKBP_PPIASE"/>
    <property type="match status" value="1"/>
</dbReference>
<feature type="signal peptide" evidence="5">
    <location>
        <begin position="1"/>
        <end position="19"/>
    </location>
</feature>